<evidence type="ECO:0000256" key="4">
    <source>
        <dbReference type="PROSITE-ProRule" id="PRU00169"/>
    </source>
</evidence>
<dbReference type="PROSITE" id="PS01124">
    <property type="entry name" value="HTH_ARAC_FAMILY_2"/>
    <property type="match status" value="1"/>
</dbReference>
<dbReference type="AlphaFoldDB" id="F8EZK5"/>
<protein>
    <submittedName>
        <fullName evidence="7">Two component transcriptional regulator, AraC family</fullName>
    </submittedName>
</protein>
<feature type="domain" description="Response regulatory" evidence="6">
    <location>
        <begin position="5"/>
        <end position="122"/>
    </location>
</feature>
<dbReference type="InterPro" id="IPR020449">
    <property type="entry name" value="Tscrpt_reg_AraC-type_HTH"/>
</dbReference>
<dbReference type="SMART" id="SM00342">
    <property type="entry name" value="HTH_ARAC"/>
    <property type="match status" value="1"/>
</dbReference>
<dbReference type="InterPro" id="IPR001789">
    <property type="entry name" value="Sig_transdc_resp-reg_receiver"/>
</dbReference>
<evidence type="ECO:0000256" key="1">
    <source>
        <dbReference type="ARBA" id="ARBA00023015"/>
    </source>
</evidence>
<dbReference type="Gene3D" id="3.40.50.2300">
    <property type="match status" value="1"/>
</dbReference>
<sequence>MNTIRILIADDEALERRALHKIIQEMSIPSIQIYEAENGREVLERVQQVKIDIVLLDIKMPGLDGISVAKEIQIISQTTAIIFITAFSEFDYAREAIRIGVKEYLVKPVSQEKVQETLETVLHSIQSKQKEQDTSTLVEQLLYKELETAIGRESIINEQVETFIALRGIRFVQSCCIAIKLEMNHSTNHRTIKDNELQKARIIIKNALEVHLGTTITGQLCNDNIFYSILFLSSQWTYVQLLHAFTQIIHHIQIELGIQMLVTATEWNYRDLTTVFKTMKHYISLVNHQHPVLIINADTDMALDNAKGKIAKIIEYLQEHLAQNITLAEAAQIVGLSPYHISHLFKIHQGESYIQVYTKLKIEAAKQLLCENRYTIKEICRLLGFKDQGYFSRVFKKVTGVNPQDFLKQYDNQ</sequence>
<dbReference type="PANTHER" id="PTHR43280">
    <property type="entry name" value="ARAC-FAMILY TRANSCRIPTIONAL REGULATOR"/>
    <property type="match status" value="1"/>
</dbReference>
<dbReference type="KEGG" id="scd:Spica_2631"/>
<dbReference type="GO" id="GO:0003700">
    <property type="term" value="F:DNA-binding transcription factor activity"/>
    <property type="evidence" value="ECO:0007669"/>
    <property type="project" value="InterPro"/>
</dbReference>
<evidence type="ECO:0000259" key="6">
    <source>
        <dbReference type="PROSITE" id="PS50110"/>
    </source>
</evidence>
<dbReference type="Proteomes" id="UP000000503">
    <property type="component" value="Chromosome"/>
</dbReference>
<gene>
    <name evidence="7" type="ordered locus">Spica_2631</name>
</gene>
<dbReference type="eggNOG" id="COG2207">
    <property type="taxonomic scope" value="Bacteria"/>
</dbReference>
<keyword evidence="2" id="KW-0238">DNA-binding</keyword>
<evidence type="ECO:0000313" key="7">
    <source>
        <dbReference type="EMBL" id="AEJ20729.1"/>
    </source>
</evidence>
<dbReference type="InterPro" id="IPR009057">
    <property type="entry name" value="Homeodomain-like_sf"/>
</dbReference>
<reference evidence="8" key="1">
    <citation type="journal article" date="2013" name="Stand. Genomic Sci.">
        <title>Genome sequence of the thermophilic fresh-water bacterium Spirochaeta caldaria type strain (H1(T)), reclassification of Spirochaeta caldaria, Spirochaeta stenostrepta, and Spirochaeta zuelzerae in the genus Treponema as Treponema caldaria comb. nov., Treponema stenostrepta comb. nov., and Treponema zuelzerae comb. nov., and emendation of the genus Treponema.</title>
        <authorList>
            <person name="Abt B."/>
            <person name="Goker M."/>
            <person name="Scheuner C."/>
            <person name="Han C."/>
            <person name="Lu M."/>
            <person name="Misra M."/>
            <person name="Lapidus A."/>
            <person name="Nolan M."/>
            <person name="Lucas S."/>
            <person name="Hammon N."/>
            <person name="Deshpande S."/>
            <person name="Cheng J.F."/>
            <person name="Tapia R."/>
            <person name="Goodwin L.A."/>
            <person name="Pitluck S."/>
            <person name="Liolios K."/>
            <person name="Pagani I."/>
            <person name="Ivanova N."/>
            <person name="Mavromatis K."/>
            <person name="Mikhailova N."/>
            <person name="Huntemann M."/>
            <person name="Pati A."/>
            <person name="Chen A."/>
            <person name="Palaniappan K."/>
            <person name="Land M."/>
            <person name="Hauser L."/>
            <person name="Jeffries C.D."/>
            <person name="Rohde M."/>
            <person name="Spring S."/>
            <person name="Gronow S."/>
            <person name="Detter J.C."/>
            <person name="Bristow J."/>
            <person name="Eisen J.A."/>
            <person name="Markowitz V."/>
            <person name="Hugenholtz P."/>
            <person name="Kyrpides N.C."/>
            <person name="Woyke T."/>
            <person name="Klenk H.P."/>
        </authorList>
    </citation>
    <scope>NUCLEOTIDE SEQUENCE</scope>
    <source>
        <strain evidence="8">ATCC 51460 / DSM 7334 / H1</strain>
    </source>
</reference>
<dbReference type="InterPro" id="IPR011006">
    <property type="entry name" value="CheY-like_superfamily"/>
</dbReference>
<evidence type="ECO:0000256" key="2">
    <source>
        <dbReference type="ARBA" id="ARBA00023125"/>
    </source>
</evidence>
<dbReference type="InterPro" id="IPR018060">
    <property type="entry name" value="HTH_AraC"/>
</dbReference>
<accession>F8EZK5</accession>
<dbReference type="EMBL" id="CP002868">
    <property type="protein sequence ID" value="AEJ20729.1"/>
    <property type="molecule type" value="Genomic_DNA"/>
</dbReference>
<dbReference type="SUPFAM" id="SSF46689">
    <property type="entry name" value="Homeodomain-like"/>
    <property type="match status" value="2"/>
</dbReference>
<dbReference type="SUPFAM" id="SSF52172">
    <property type="entry name" value="CheY-like"/>
    <property type="match status" value="1"/>
</dbReference>
<dbReference type="SMART" id="SM00448">
    <property type="entry name" value="REC"/>
    <property type="match status" value="1"/>
</dbReference>
<feature type="modified residue" description="4-aspartylphosphate" evidence="4">
    <location>
        <position position="57"/>
    </location>
</feature>
<dbReference type="RefSeq" id="WP_013970007.1">
    <property type="nucleotide sequence ID" value="NC_015732.1"/>
</dbReference>
<dbReference type="PROSITE" id="PS00041">
    <property type="entry name" value="HTH_ARAC_FAMILY_1"/>
    <property type="match status" value="1"/>
</dbReference>
<dbReference type="HOGENOM" id="CLU_000445_5_1_12"/>
<dbReference type="InterPro" id="IPR018062">
    <property type="entry name" value="HTH_AraC-typ_CS"/>
</dbReference>
<dbReference type="GO" id="GO:0000160">
    <property type="term" value="P:phosphorelay signal transduction system"/>
    <property type="evidence" value="ECO:0007669"/>
    <property type="project" value="InterPro"/>
</dbReference>
<name>F8EZK5_GRAC1</name>
<dbReference type="GO" id="GO:0043565">
    <property type="term" value="F:sequence-specific DNA binding"/>
    <property type="evidence" value="ECO:0007669"/>
    <property type="project" value="InterPro"/>
</dbReference>
<dbReference type="CDD" id="cd17536">
    <property type="entry name" value="REC_YesN-like"/>
    <property type="match status" value="1"/>
</dbReference>
<dbReference type="PROSITE" id="PS50110">
    <property type="entry name" value="RESPONSE_REGULATORY"/>
    <property type="match status" value="1"/>
</dbReference>
<dbReference type="Pfam" id="PF12833">
    <property type="entry name" value="HTH_18"/>
    <property type="match status" value="1"/>
</dbReference>
<proteinExistence type="predicted"/>
<feature type="domain" description="HTH araC/xylS-type" evidence="5">
    <location>
        <begin position="311"/>
        <end position="409"/>
    </location>
</feature>
<dbReference type="OrthoDB" id="327083at2"/>
<dbReference type="Gene3D" id="1.10.10.60">
    <property type="entry name" value="Homeodomain-like"/>
    <property type="match status" value="2"/>
</dbReference>
<evidence type="ECO:0000313" key="8">
    <source>
        <dbReference type="Proteomes" id="UP000000503"/>
    </source>
</evidence>
<dbReference type="STRING" id="744872.Spica_2631"/>
<evidence type="ECO:0000259" key="5">
    <source>
        <dbReference type="PROSITE" id="PS01124"/>
    </source>
</evidence>
<dbReference type="Pfam" id="PF00072">
    <property type="entry name" value="Response_reg"/>
    <property type="match status" value="1"/>
</dbReference>
<keyword evidence="1" id="KW-0805">Transcription regulation</keyword>
<keyword evidence="4" id="KW-0597">Phosphoprotein</keyword>
<evidence type="ECO:0000256" key="3">
    <source>
        <dbReference type="ARBA" id="ARBA00023163"/>
    </source>
</evidence>
<organism evidence="7 8">
    <name type="scientific">Gracilinema caldarium (strain ATCC 51460 / DSM 7334 / H1)</name>
    <name type="common">Treponema caldarium</name>
    <dbReference type="NCBI Taxonomy" id="744872"/>
    <lineage>
        <taxon>Bacteria</taxon>
        <taxon>Pseudomonadati</taxon>
        <taxon>Spirochaetota</taxon>
        <taxon>Spirochaetia</taxon>
        <taxon>Spirochaetales</taxon>
        <taxon>Breznakiellaceae</taxon>
        <taxon>Gracilinema</taxon>
    </lineage>
</organism>
<dbReference type="PANTHER" id="PTHR43280:SF28">
    <property type="entry name" value="HTH-TYPE TRANSCRIPTIONAL ACTIVATOR RHAS"/>
    <property type="match status" value="1"/>
</dbReference>
<dbReference type="PRINTS" id="PR00032">
    <property type="entry name" value="HTHARAC"/>
</dbReference>
<keyword evidence="8" id="KW-1185">Reference proteome</keyword>
<keyword evidence="3" id="KW-0804">Transcription</keyword>
<dbReference type="eggNOG" id="COG4753">
    <property type="taxonomic scope" value="Bacteria"/>
</dbReference>